<feature type="domain" description="THAP9-like helix-turn-helix" evidence="1">
    <location>
        <begin position="102"/>
        <end position="180"/>
    </location>
</feature>
<protein>
    <recommendedName>
        <fullName evidence="5">Transposase</fullName>
    </recommendedName>
</protein>
<comment type="caution">
    <text evidence="3">The sequence shown here is derived from an EMBL/GenBank/DDBJ whole genome shotgun (WGS) entry which is preliminary data.</text>
</comment>
<name>A0A9J6GB66_HAELO</name>
<proteinExistence type="predicted"/>
<sequence>MGRRKKMKMQISWEPQQLQALTAGNPQISQHNHEPGCLQLEKHPQQPQAALSTRTPPRRPLRRVKRLSLQLEGAWKRPKVLQAKSNRLTQKNLTLMDIIDDLKAKNLPSEEAERKLGPFGNFPKDLLNSWCTNAEQQPHERRYSLEMRKFASTLHYYSPRAYEYLRTLFSMPSVRSIRQWLKVVDSWPCFTREVLDGLKEKHKDDTPREQLCSIIPDGMSIKKVCELDSSSGRLIGYVDLGHSQDPQNTDECLRTPLRHSFSWW</sequence>
<accession>A0A9J6GB66</accession>
<gene>
    <name evidence="3" type="ORF">HPB48_022418</name>
</gene>
<dbReference type="Pfam" id="PF12017">
    <property type="entry name" value="Tnp_P_element"/>
    <property type="match status" value="1"/>
</dbReference>
<dbReference type="Proteomes" id="UP000821853">
    <property type="component" value="Chromosome 3"/>
</dbReference>
<dbReference type="OMA" id="QISWEPQ"/>
<dbReference type="InterPro" id="IPR021896">
    <property type="entry name" value="THAP9-like_HTH"/>
</dbReference>
<evidence type="ECO:0008006" key="5">
    <source>
        <dbReference type="Google" id="ProtNLM"/>
    </source>
</evidence>
<feature type="domain" description="Transposable element P transposase-like RNase H" evidence="2">
    <location>
        <begin position="188"/>
        <end position="249"/>
    </location>
</feature>
<dbReference type="Pfam" id="PF21787">
    <property type="entry name" value="TNP-like_RNaseH_N"/>
    <property type="match status" value="1"/>
</dbReference>
<dbReference type="AlphaFoldDB" id="A0A9J6GB66"/>
<evidence type="ECO:0000259" key="1">
    <source>
        <dbReference type="Pfam" id="PF12017"/>
    </source>
</evidence>
<evidence type="ECO:0000313" key="4">
    <source>
        <dbReference type="Proteomes" id="UP000821853"/>
    </source>
</evidence>
<dbReference type="VEuPathDB" id="VectorBase:HLOH_058537"/>
<dbReference type="OrthoDB" id="6514913at2759"/>
<evidence type="ECO:0000259" key="2">
    <source>
        <dbReference type="Pfam" id="PF21787"/>
    </source>
</evidence>
<dbReference type="EMBL" id="JABSTR010000005">
    <property type="protein sequence ID" value="KAH9371636.1"/>
    <property type="molecule type" value="Genomic_DNA"/>
</dbReference>
<keyword evidence="4" id="KW-1185">Reference proteome</keyword>
<evidence type="ECO:0000313" key="3">
    <source>
        <dbReference type="EMBL" id="KAH9371636.1"/>
    </source>
</evidence>
<reference evidence="3 4" key="1">
    <citation type="journal article" date="2020" name="Cell">
        <title>Large-Scale Comparative Analyses of Tick Genomes Elucidate Their Genetic Diversity and Vector Capacities.</title>
        <authorList>
            <consortium name="Tick Genome and Microbiome Consortium (TIGMIC)"/>
            <person name="Jia N."/>
            <person name="Wang J."/>
            <person name="Shi W."/>
            <person name="Du L."/>
            <person name="Sun Y."/>
            <person name="Zhan W."/>
            <person name="Jiang J.F."/>
            <person name="Wang Q."/>
            <person name="Zhang B."/>
            <person name="Ji P."/>
            <person name="Bell-Sakyi L."/>
            <person name="Cui X.M."/>
            <person name="Yuan T.T."/>
            <person name="Jiang B.G."/>
            <person name="Yang W.F."/>
            <person name="Lam T.T."/>
            <person name="Chang Q.C."/>
            <person name="Ding S.J."/>
            <person name="Wang X.J."/>
            <person name="Zhu J.G."/>
            <person name="Ruan X.D."/>
            <person name="Zhao L."/>
            <person name="Wei J.T."/>
            <person name="Ye R.Z."/>
            <person name="Que T.C."/>
            <person name="Du C.H."/>
            <person name="Zhou Y.H."/>
            <person name="Cheng J.X."/>
            <person name="Dai P.F."/>
            <person name="Guo W.B."/>
            <person name="Han X.H."/>
            <person name="Huang E.J."/>
            <person name="Li L.F."/>
            <person name="Wei W."/>
            <person name="Gao Y.C."/>
            <person name="Liu J.Z."/>
            <person name="Shao H.Z."/>
            <person name="Wang X."/>
            <person name="Wang C.C."/>
            <person name="Yang T.C."/>
            <person name="Huo Q.B."/>
            <person name="Li W."/>
            <person name="Chen H.Y."/>
            <person name="Chen S.E."/>
            <person name="Zhou L.G."/>
            <person name="Ni X.B."/>
            <person name="Tian J.H."/>
            <person name="Sheng Y."/>
            <person name="Liu T."/>
            <person name="Pan Y.S."/>
            <person name="Xia L.Y."/>
            <person name="Li J."/>
            <person name="Zhao F."/>
            <person name="Cao W.C."/>
        </authorList>
    </citation>
    <scope>NUCLEOTIDE SEQUENCE [LARGE SCALE GENOMIC DNA]</scope>
    <source>
        <strain evidence="3">HaeL-2018</strain>
    </source>
</reference>
<organism evidence="3 4">
    <name type="scientific">Haemaphysalis longicornis</name>
    <name type="common">Bush tick</name>
    <dbReference type="NCBI Taxonomy" id="44386"/>
    <lineage>
        <taxon>Eukaryota</taxon>
        <taxon>Metazoa</taxon>
        <taxon>Ecdysozoa</taxon>
        <taxon>Arthropoda</taxon>
        <taxon>Chelicerata</taxon>
        <taxon>Arachnida</taxon>
        <taxon>Acari</taxon>
        <taxon>Parasitiformes</taxon>
        <taxon>Ixodida</taxon>
        <taxon>Ixodoidea</taxon>
        <taxon>Ixodidae</taxon>
        <taxon>Haemaphysalinae</taxon>
        <taxon>Haemaphysalis</taxon>
    </lineage>
</organism>
<dbReference type="InterPro" id="IPR048365">
    <property type="entry name" value="TNP-like_RNaseH_N"/>
</dbReference>